<dbReference type="NCBIfam" id="TIGR00621">
    <property type="entry name" value="ssb"/>
    <property type="match status" value="1"/>
</dbReference>
<keyword evidence="6" id="KW-1185">Reference proteome</keyword>
<evidence type="ECO:0000256" key="2">
    <source>
        <dbReference type="PIRNR" id="PIRNR002070"/>
    </source>
</evidence>
<evidence type="ECO:0000313" key="5">
    <source>
        <dbReference type="EMBL" id="TWI82090.1"/>
    </source>
</evidence>
<dbReference type="GO" id="GO:0009295">
    <property type="term" value="C:nucleoid"/>
    <property type="evidence" value="ECO:0007669"/>
    <property type="project" value="TreeGrafter"/>
</dbReference>
<reference evidence="5 6" key="1">
    <citation type="journal article" date="2013" name="Stand. Genomic Sci.">
        <title>Genomic Encyclopedia of Type Strains, Phase I: The one thousand microbial genomes (KMG-I) project.</title>
        <authorList>
            <person name="Kyrpides N.C."/>
            <person name="Woyke T."/>
            <person name="Eisen J.A."/>
            <person name="Garrity G."/>
            <person name="Lilburn T.G."/>
            <person name="Beck B.J."/>
            <person name="Whitman W.B."/>
            <person name="Hugenholtz P."/>
            <person name="Klenk H.P."/>
        </authorList>
    </citation>
    <scope>NUCLEOTIDE SEQUENCE [LARGE SCALE GENOMIC DNA]</scope>
    <source>
        <strain evidence="5 6">DSM 13484</strain>
    </source>
</reference>
<dbReference type="PANTHER" id="PTHR10302">
    <property type="entry name" value="SINGLE-STRANDED DNA-BINDING PROTEIN"/>
    <property type="match status" value="1"/>
</dbReference>
<dbReference type="InterPro" id="IPR000424">
    <property type="entry name" value="Primosome_PriB/ssb"/>
</dbReference>
<dbReference type="PIRSF" id="PIRSF002070">
    <property type="entry name" value="SSB"/>
    <property type="match status" value="1"/>
</dbReference>
<organism evidence="5 6">
    <name type="scientific">Chitinophaga japonensis</name>
    <name type="common">Flexibacter japonensis</name>
    <dbReference type="NCBI Taxonomy" id="104662"/>
    <lineage>
        <taxon>Bacteria</taxon>
        <taxon>Pseudomonadati</taxon>
        <taxon>Bacteroidota</taxon>
        <taxon>Chitinophagia</taxon>
        <taxon>Chitinophagales</taxon>
        <taxon>Chitinophagaceae</taxon>
        <taxon>Chitinophaga</taxon>
    </lineage>
</organism>
<name>A0A562SN27_CHIJA</name>
<dbReference type="InterPro" id="IPR011344">
    <property type="entry name" value="ssDNA-bd"/>
</dbReference>
<dbReference type="PANTHER" id="PTHR10302:SF0">
    <property type="entry name" value="SINGLE-STRANDED DNA-BINDING PROTEIN, MITOCHONDRIAL"/>
    <property type="match status" value="1"/>
</dbReference>
<gene>
    <name evidence="5" type="ORF">LX66_5408</name>
</gene>
<dbReference type="Pfam" id="PF00436">
    <property type="entry name" value="SSB"/>
    <property type="match status" value="1"/>
</dbReference>
<dbReference type="EMBL" id="VLLG01000007">
    <property type="protein sequence ID" value="TWI82090.1"/>
    <property type="molecule type" value="Genomic_DNA"/>
</dbReference>
<dbReference type="RefSeq" id="WP_158642775.1">
    <property type="nucleotide sequence ID" value="NZ_BAAAFY010000003.1"/>
</dbReference>
<feature type="region of interest" description="Disordered" evidence="4">
    <location>
        <begin position="104"/>
        <end position="133"/>
    </location>
</feature>
<accession>A0A562SN27</accession>
<dbReference type="SUPFAM" id="SSF50249">
    <property type="entry name" value="Nucleic acid-binding proteins"/>
    <property type="match status" value="1"/>
</dbReference>
<evidence type="ECO:0000313" key="6">
    <source>
        <dbReference type="Proteomes" id="UP000316778"/>
    </source>
</evidence>
<dbReference type="Gene3D" id="2.40.50.140">
    <property type="entry name" value="Nucleic acid-binding proteins"/>
    <property type="match status" value="1"/>
</dbReference>
<comment type="caution">
    <text evidence="5">The sequence shown here is derived from an EMBL/GenBank/DDBJ whole genome shotgun (WGS) entry which is preliminary data.</text>
</comment>
<evidence type="ECO:0000256" key="4">
    <source>
        <dbReference type="SAM" id="MobiDB-lite"/>
    </source>
</evidence>
<protein>
    <recommendedName>
        <fullName evidence="2 3">Single-stranded DNA-binding protein</fullName>
    </recommendedName>
</protein>
<dbReference type="AlphaFoldDB" id="A0A562SN27"/>
<evidence type="ECO:0000256" key="3">
    <source>
        <dbReference type="RuleBase" id="RU000524"/>
    </source>
</evidence>
<dbReference type="OrthoDB" id="957856at2"/>
<evidence type="ECO:0000256" key="1">
    <source>
        <dbReference type="ARBA" id="ARBA00023125"/>
    </source>
</evidence>
<keyword evidence="1 2" id="KW-0238">DNA-binding</keyword>
<dbReference type="PROSITE" id="PS50935">
    <property type="entry name" value="SSB"/>
    <property type="match status" value="1"/>
</dbReference>
<proteinExistence type="predicted"/>
<dbReference type="GO" id="GO:0006260">
    <property type="term" value="P:DNA replication"/>
    <property type="evidence" value="ECO:0007669"/>
    <property type="project" value="InterPro"/>
</dbReference>
<dbReference type="GO" id="GO:0003697">
    <property type="term" value="F:single-stranded DNA binding"/>
    <property type="evidence" value="ECO:0007669"/>
    <property type="project" value="InterPro"/>
</dbReference>
<sequence>MIKLQLIGYLGKDAVQREANGKSVLSFRVAHTERFKNQQGVQQERTTWVDCALWEKDTLAPYLTQGTQVYVEGFPSVDAYNNSAGEMVGQLRLRVMNLQLLGGGRREEDRQRQTAGAMQDDAAMEQPADDLPF</sequence>
<dbReference type="Proteomes" id="UP000316778">
    <property type="component" value="Unassembled WGS sequence"/>
</dbReference>
<dbReference type="InterPro" id="IPR012340">
    <property type="entry name" value="NA-bd_OB-fold"/>
</dbReference>
<dbReference type="CDD" id="cd04496">
    <property type="entry name" value="SSB_OBF"/>
    <property type="match status" value="1"/>
</dbReference>